<sequence length="327" mass="36988">MRIYLIPLSRNVKALHCHSTIAPSSSSYLNRATTWASKKWENLGKSEPGSMKIKLYVTGSRMLERIEHKETFFKEIPAKEDVTATTMIPFMYPSKVSENHVRAEFKDLIEQRIPYHRKYMIYSALCVPVTSLFTIVPLIPNIPFFYNAFRLWSHWKAYNGAKHLDSLIKAGTIEFQPSDILNLGLAHDPEFAVFFWGSNQLSRKRHARHKPTQQDPNAPVIAESSGEVTPTLNNFKDSSTVTAGLTGAAQAKALHNTTTAKSDDPMSVTDHVALEGFLTDAEVAAICEAFKEAPQMSREIKRARFQEADKFVKEKLLDKSRQGKKEE</sequence>
<dbReference type="Proteomes" id="UP000193648">
    <property type="component" value="Unassembled WGS sequence"/>
</dbReference>
<dbReference type="GO" id="GO:0005743">
    <property type="term" value="C:mitochondrial inner membrane"/>
    <property type="evidence" value="ECO:0007669"/>
    <property type="project" value="TreeGrafter"/>
</dbReference>
<dbReference type="GO" id="GO:0006813">
    <property type="term" value="P:potassium ion transport"/>
    <property type="evidence" value="ECO:0007669"/>
    <property type="project" value="TreeGrafter"/>
</dbReference>
<keyword evidence="1" id="KW-0472">Membrane</keyword>
<comment type="caution">
    <text evidence="2">The sequence shown here is derived from an EMBL/GenBank/DDBJ whole genome shotgun (WGS) entry which is preliminary data.</text>
</comment>
<evidence type="ECO:0000313" key="3">
    <source>
        <dbReference type="Proteomes" id="UP000193648"/>
    </source>
</evidence>
<dbReference type="Pfam" id="PF10173">
    <property type="entry name" value="Mit_KHE1"/>
    <property type="match status" value="1"/>
</dbReference>
<evidence type="ECO:0000313" key="2">
    <source>
        <dbReference type="EMBL" id="ORY95095.1"/>
    </source>
</evidence>
<dbReference type="InParanoid" id="A0A1Y2G715"/>
<evidence type="ECO:0000256" key="1">
    <source>
        <dbReference type="SAM" id="Phobius"/>
    </source>
</evidence>
<reference evidence="2 3" key="1">
    <citation type="submission" date="2016-07" db="EMBL/GenBank/DDBJ databases">
        <title>Pervasive Adenine N6-methylation of Active Genes in Fungi.</title>
        <authorList>
            <consortium name="DOE Joint Genome Institute"/>
            <person name="Mondo S.J."/>
            <person name="Dannebaum R.O."/>
            <person name="Kuo R.C."/>
            <person name="Labutti K."/>
            <person name="Haridas S."/>
            <person name="Kuo A."/>
            <person name="Salamov A."/>
            <person name="Ahrendt S.R."/>
            <person name="Lipzen A."/>
            <person name="Sullivan W."/>
            <person name="Andreopoulos W.B."/>
            <person name="Clum A."/>
            <person name="Lindquist E."/>
            <person name="Daum C."/>
            <person name="Ramamoorthy G.K."/>
            <person name="Gryganskyi A."/>
            <person name="Culley D."/>
            <person name="Magnuson J.K."/>
            <person name="James T.Y."/>
            <person name="O'Malley M.A."/>
            <person name="Stajich J.E."/>
            <person name="Spatafora J.W."/>
            <person name="Visel A."/>
            <person name="Grigoriev I.V."/>
        </authorList>
    </citation>
    <scope>NUCLEOTIDE SEQUENCE [LARGE SCALE GENOMIC DNA]</scope>
    <source>
        <strain evidence="2 3">NRRL 3116</strain>
    </source>
</reference>
<accession>A0A1Y2G715</accession>
<dbReference type="GO" id="GO:1902600">
    <property type="term" value="P:proton transmembrane transport"/>
    <property type="evidence" value="ECO:0007669"/>
    <property type="project" value="TreeGrafter"/>
</dbReference>
<keyword evidence="3" id="KW-1185">Reference proteome</keyword>
<name>A0A1Y2G715_9FUNG</name>
<gene>
    <name evidence="2" type="ORF">BCR41DRAFT_365258</name>
</gene>
<dbReference type="FunCoup" id="A0A1Y2G715">
    <property type="interactions" value="18"/>
</dbReference>
<keyword evidence="1" id="KW-1133">Transmembrane helix</keyword>
<dbReference type="PANTHER" id="PTHR28062:SF1">
    <property type="entry name" value="TRANSMEMBRANE PROTEIN"/>
    <property type="match status" value="1"/>
</dbReference>
<dbReference type="PANTHER" id="PTHR28062">
    <property type="entry name" value="K+-H+ EXCHANGE-LIKE PROTEIN"/>
    <property type="match status" value="1"/>
</dbReference>
<protein>
    <submittedName>
        <fullName evidence="2">Mitochondrial K+-H+ exchange-related-domain-containing protein</fullName>
    </submittedName>
</protein>
<dbReference type="OrthoDB" id="5562676at2759"/>
<feature type="transmembrane region" description="Helical" evidence="1">
    <location>
        <begin position="119"/>
        <end position="139"/>
    </location>
</feature>
<dbReference type="RefSeq" id="XP_021875304.1">
    <property type="nucleotide sequence ID" value="XM_022026135.1"/>
</dbReference>
<dbReference type="AlphaFoldDB" id="A0A1Y2G715"/>
<dbReference type="InterPro" id="IPR018786">
    <property type="entry name" value="Mit_KHE1"/>
</dbReference>
<keyword evidence="1" id="KW-0812">Transmembrane</keyword>
<dbReference type="EMBL" id="MCFF01000086">
    <property type="protein sequence ID" value="ORY95095.1"/>
    <property type="molecule type" value="Genomic_DNA"/>
</dbReference>
<proteinExistence type="predicted"/>
<organism evidence="2 3">
    <name type="scientific">Lobosporangium transversale</name>
    <dbReference type="NCBI Taxonomy" id="64571"/>
    <lineage>
        <taxon>Eukaryota</taxon>
        <taxon>Fungi</taxon>
        <taxon>Fungi incertae sedis</taxon>
        <taxon>Mucoromycota</taxon>
        <taxon>Mortierellomycotina</taxon>
        <taxon>Mortierellomycetes</taxon>
        <taxon>Mortierellales</taxon>
        <taxon>Mortierellaceae</taxon>
        <taxon>Lobosporangium</taxon>
    </lineage>
</organism>
<dbReference type="GeneID" id="33567978"/>
<dbReference type="STRING" id="64571.A0A1Y2G715"/>